<dbReference type="EMBL" id="NVSR01000033">
    <property type="protein sequence ID" value="PCI28451.1"/>
    <property type="molecule type" value="Genomic_DNA"/>
</dbReference>
<keyword evidence="3" id="KW-0378">Hydrolase</keyword>
<accession>A0A2A4T540</accession>
<keyword evidence="3" id="KW-0067">ATP-binding</keyword>
<feature type="domain" description="Helicase ATP-binding" evidence="1">
    <location>
        <begin position="213"/>
        <end position="363"/>
    </location>
</feature>
<dbReference type="CDD" id="cd18032">
    <property type="entry name" value="DEXHc_RE_I_III_res"/>
    <property type="match status" value="1"/>
</dbReference>
<dbReference type="InterPro" id="IPR014001">
    <property type="entry name" value="Helicase_ATP-bd"/>
</dbReference>
<feature type="domain" description="Helicase C-terminal" evidence="2">
    <location>
        <begin position="419"/>
        <end position="566"/>
    </location>
</feature>
<dbReference type="SUPFAM" id="SSF56024">
    <property type="entry name" value="Phospholipase D/nuclease"/>
    <property type="match status" value="1"/>
</dbReference>
<dbReference type="InterPro" id="IPR021835">
    <property type="entry name" value="DUF3427"/>
</dbReference>
<dbReference type="SMART" id="SM00490">
    <property type="entry name" value="HELICc"/>
    <property type="match status" value="1"/>
</dbReference>
<dbReference type="GO" id="GO:0005524">
    <property type="term" value="F:ATP binding"/>
    <property type="evidence" value="ECO:0007669"/>
    <property type="project" value="InterPro"/>
</dbReference>
<sequence>MGKLQYLSTGGEDHFLPKLVQAINRAANIDITVAFIRQTGLALMMEPLQEALAREVKVRILTGDYLQITDPPALQNLLLLQELGAEVKVFESGGSHSFHMKAYIFIDDQDHQGCAFVGSSNITRSALQHGLEWNLRVDQLENPAGFAEIREQFELVFNLEQNVHLTQNWLAAYQLRYQAAGPAFAAMAPGADEELEVVAPNVIQQEALVALQAIRAQGARRGLVVLATGMGKTWLSAFDSRELQAKRILFVAHREEILLQAEATFVRIFPGIKVGRYTGKEKQLDADMLFAAVQTLGRQKHLDQFPSDYFDYIVVDEFHHAAARTYQQLLVHFKPQFLLGLTATPERTDQADILALCDGNLVFRRDLFEGIRQEILSPFSYYGIGDETVNYQEISWRNSKFDTQQLMHQLATLARGNHAFKQWRKYKQSRTLAFCISLKHADFMADHFVRQGVKALSVHSKSTVRRNEALRQLESGETEVIFSVDLFNEGVDLPAIDTVLMLRPTESKIIFLQQLGRGMRRCEGKEKLVVIDFIGNHQSFFNKPDALFQIGSSNRERKDFLEKAKNGTLDLPEGCFVNYDLTAIDFMAQLTRSRVDLQVDLYESLKASLGHRPSLAAFYRAGGGIPAIRKEYGQWLLFVEKQGDLSEPERACLKSHQAFFEKLETTRLSKSFKLILLEALLELNGFQYSPEIKTLEQKSFEVLQARKNLWGDLKEKYPSINLLNAELPNGWHKYWQDNPIKAWIGGNSSTAVSFFKKIEGKFLYKAEIDPIFLDCFNVMVQEIVNYRFLQYEERSSQTLQAKAATAEALPLLDEQRITIPYFSDLRIACGHFRSSTHDLEAVRLPQVPAPFDNLDPAKHFIARASGHSMNGGQHPIQDGDYLLLEAIAPDNTEPVSNQIVAIERTVTSGDNQYLLRTLREQEPGQYQLLAQNPDYKPMQATEEMRTFARFKGVVDAAELHLHQRFMREQIPHLFGMEFKPGAWNSGYVSPKGHHDQYLLVTLNKSGKAVEHQYHDYFIDNKTFHWQSQNSTSPSVSKGRAIINHLVDGSKVYLFVRKHKLEGGKGSPFYYCGRVTYKKHEGEKPMNVVWELDMALNGELERELLG</sequence>
<evidence type="ECO:0000259" key="1">
    <source>
        <dbReference type="PROSITE" id="PS51192"/>
    </source>
</evidence>
<dbReference type="InterPro" id="IPR039418">
    <property type="entry name" value="LexA-like"/>
</dbReference>
<organism evidence="3 4">
    <name type="scientific">SAR324 cluster bacterium</name>
    <dbReference type="NCBI Taxonomy" id="2024889"/>
    <lineage>
        <taxon>Bacteria</taxon>
        <taxon>Deltaproteobacteria</taxon>
        <taxon>SAR324 cluster</taxon>
    </lineage>
</organism>
<dbReference type="CDD" id="cd06529">
    <property type="entry name" value="S24_LexA-like"/>
    <property type="match status" value="1"/>
</dbReference>
<protein>
    <submittedName>
        <fullName evidence="3">Helicase</fullName>
    </submittedName>
</protein>
<dbReference type="Gene3D" id="3.30.870.10">
    <property type="entry name" value="Endonuclease Chain A"/>
    <property type="match status" value="1"/>
</dbReference>
<dbReference type="InterPro" id="IPR036286">
    <property type="entry name" value="LexA/Signal_pep-like_sf"/>
</dbReference>
<dbReference type="InterPro" id="IPR025202">
    <property type="entry name" value="PLD-like_dom"/>
</dbReference>
<dbReference type="SUPFAM" id="SSF52540">
    <property type="entry name" value="P-loop containing nucleoside triphosphate hydrolases"/>
    <property type="match status" value="1"/>
</dbReference>
<dbReference type="Pfam" id="PF00717">
    <property type="entry name" value="Peptidase_S24"/>
    <property type="match status" value="1"/>
</dbReference>
<dbReference type="PROSITE" id="PS51192">
    <property type="entry name" value="HELICASE_ATP_BIND_1"/>
    <property type="match status" value="1"/>
</dbReference>
<dbReference type="Pfam" id="PF00271">
    <property type="entry name" value="Helicase_C"/>
    <property type="match status" value="1"/>
</dbReference>
<dbReference type="Pfam" id="PF13091">
    <property type="entry name" value="PLDc_2"/>
    <property type="match status" value="1"/>
</dbReference>
<dbReference type="PROSITE" id="PS51194">
    <property type="entry name" value="HELICASE_CTER"/>
    <property type="match status" value="1"/>
</dbReference>
<dbReference type="Proteomes" id="UP000218113">
    <property type="component" value="Unassembled WGS sequence"/>
</dbReference>
<evidence type="ECO:0000313" key="3">
    <source>
        <dbReference type="EMBL" id="PCI28451.1"/>
    </source>
</evidence>
<comment type="caution">
    <text evidence="3">The sequence shown here is derived from an EMBL/GenBank/DDBJ whole genome shotgun (WGS) entry which is preliminary data.</text>
</comment>
<dbReference type="Pfam" id="PF11907">
    <property type="entry name" value="DUF3427"/>
    <property type="match status" value="1"/>
</dbReference>
<dbReference type="InterPro" id="IPR027417">
    <property type="entry name" value="P-loop_NTPase"/>
</dbReference>
<dbReference type="AlphaFoldDB" id="A0A2A4T540"/>
<dbReference type="InterPro" id="IPR052511">
    <property type="entry name" value="ATP-dep_Helicase"/>
</dbReference>
<evidence type="ECO:0000313" key="4">
    <source>
        <dbReference type="Proteomes" id="UP000218113"/>
    </source>
</evidence>
<dbReference type="GO" id="GO:0004386">
    <property type="term" value="F:helicase activity"/>
    <property type="evidence" value="ECO:0007669"/>
    <property type="project" value="UniProtKB-KW"/>
</dbReference>
<dbReference type="SMART" id="SM00487">
    <property type="entry name" value="DEXDc"/>
    <property type="match status" value="1"/>
</dbReference>
<dbReference type="InterPro" id="IPR001650">
    <property type="entry name" value="Helicase_C-like"/>
</dbReference>
<keyword evidence="3" id="KW-0347">Helicase</keyword>
<dbReference type="Pfam" id="PF04851">
    <property type="entry name" value="ResIII"/>
    <property type="match status" value="1"/>
</dbReference>
<keyword evidence="3" id="KW-0547">Nucleotide-binding</keyword>
<dbReference type="SUPFAM" id="SSF51306">
    <property type="entry name" value="LexA/Signal peptidase"/>
    <property type="match status" value="1"/>
</dbReference>
<dbReference type="Gene3D" id="2.10.109.10">
    <property type="entry name" value="Umud Fragment, subunit A"/>
    <property type="match status" value="1"/>
</dbReference>
<dbReference type="PANTHER" id="PTHR47962:SF4">
    <property type="entry name" value="HELICASE"/>
    <property type="match status" value="1"/>
</dbReference>
<dbReference type="InterPro" id="IPR015927">
    <property type="entry name" value="Peptidase_S24_S26A/B/C"/>
</dbReference>
<dbReference type="Gene3D" id="3.40.50.300">
    <property type="entry name" value="P-loop containing nucleotide triphosphate hydrolases"/>
    <property type="match status" value="2"/>
</dbReference>
<dbReference type="GO" id="GO:0003677">
    <property type="term" value="F:DNA binding"/>
    <property type="evidence" value="ECO:0007669"/>
    <property type="project" value="InterPro"/>
</dbReference>
<dbReference type="GO" id="GO:0016887">
    <property type="term" value="F:ATP hydrolysis activity"/>
    <property type="evidence" value="ECO:0007669"/>
    <property type="project" value="TreeGrafter"/>
</dbReference>
<evidence type="ECO:0000259" key="2">
    <source>
        <dbReference type="PROSITE" id="PS51194"/>
    </source>
</evidence>
<dbReference type="InterPro" id="IPR006935">
    <property type="entry name" value="Helicase/UvrB_N"/>
</dbReference>
<reference evidence="4" key="1">
    <citation type="submission" date="2017-08" db="EMBL/GenBank/DDBJ databases">
        <title>A dynamic microbial community with high functional redundancy inhabits the cold, oxic subseafloor aquifer.</title>
        <authorList>
            <person name="Tully B.J."/>
            <person name="Wheat C.G."/>
            <person name="Glazer B.T."/>
            <person name="Huber J.A."/>
        </authorList>
    </citation>
    <scope>NUCLEOTIDE SEQUENCE [LARGE SCALE GENOMIC DNA]</scope>
</reference>
<name>A0A2A4T540_9DELT</name>
<dbReference type="CDD" id="cd18799">
    <property type="entry name" value="SF2_C_EcoAI-like"/>
    <property type="match status" value="1"/>
</dbReference>
<dbReference type="PANTHER" id="PTHR47962">
    <property type="entry name" value="ATP-DEPENDENT HELICASE LHR-RELATED-RELATED"/>
    <property type="match status" value="1"/>
</dbReference>
<proteinExistence type="predicted"/>
<gene>
    <name evidence="3" type="ORF">COB67_06290</name>
</gene>